<keyword evidence="1" id="KW-0732">Signal</keyword>
<evidence type="ECO:0000313" key="3">
    <source>
        <dbReference type="Proteomes" id="UP000238365"/>
    </source>
</evidence>
<keyword evidence="3" id="KW-1185">Reference proteome</keyword>
<dbReference type="RefSeq" id="WP_104957390.1">
    <property type="nucleotide sequence ID" value="NZ_CP026377.1"/>
</dbReference>
<protein>
    <submittedName>
        <fullName evidence="2">Uncharacterized protein</fullName>
    </submittedName>
</protein>
<organism evidence="2 3">
    <name type="scientific">Mixta gaviniae</name>
    <dbReference type="NCBI Taxonomy" id="665914"/>
    <lineage>
        <taxon>Bacteria</taxon>
        <taxon>Pseudomonadati</taxon>
        <taxon>Pseudomonadota</taxon>
        <taxon>Gammaproteobacteria</taxon>
        <taxon>Enterobacterales</taxon>
        <taxon>Erwiniaceae</taxon>
        <taxon>Mixta</taxon>
    </lineage>
</organism>
<evidence type="ECO:0000313" key="2">
    <source>
        <dbReference type="EMBL" id="AUX93540.1"/>
    </source>
</evidence>
<feature type="signal peptide" evidence="1">
    <location>
        <begin position="1"/>
        <end position="18"/>
    </location>
</feature>
<name>A0A1X1E9D9_9GAMM</name>
<sequence length="126" mass="14475">MKKRLCWLTLFVASNSIAAFPLDSTQLTLDCPARGRVEVMLHRYEHTEELWGKGQFETGSGHTRKGPLLMLTFANLDRMVYDQRTDAFLFWYAGSKTFVKCRLLSQRNTAPVEVPYFSEKAGRQPP</sequence>
<dbReference type="AlphaFoldDB" id="A0A1X1E9D9"/>
<reference evidence="2 3" key="1">
    <citation type="submission" date="2018-01" db="EMBL/GenBank/DDBJ databases">
        <title>Complete and assembled Genome of Pantoea gaviniae DSM22758T.</title>
        <authorList>
            <person name="Stevens M.J.A."/>
            <person name="Zurfluh K."/>
            <person name="Stephan R."/>
        </authorList>
    </citation>
    <scope>NUCLEOTIDE SEQUENCE [LARGE SCALE GENOMIC DNA]</scope>
    <source>
        <strain evidence="2 3">DSM 22758</strain>
    </source>
</reference>
<dbReference type="EMBL" id="CP026377">
    <property type="protein sequence ID" value="AUX93540.1"/>
    <property type="molecule type" value="Genomic_DNA"/>
</dbReference>
<accession>A0A1X1E9D9</accession>
<feature type="chain" id="PRO_5012981732" evidence="1">
    <location>
        <begin position="19"/>
        <end position="126"/>
    </location>
</feature>
<dbReference type="KEGG" id="pgz:C2E15_10925"/>
<dbReference type="Proteomes" id="UP000238365">
    <property type="component" value="Chromosome"/>
</dbReference>
<proteinExistence type="predicted"/>
<gene>
    <name evidence="2" type="ORF">C2E15_10925</name>
</gene>
<dbReference type="OrthoDB" id="6605353at2"/>
<evidence type="ECO:0000256" key="1">
    <source>
        <dbReference type="SAM" id="SignalP"/>
    </source>
</evidence>